<evidence type="ECO:0000256" key="1">
    <source>
        <dbReference type="ARBA" id="ARBA00022553"/>
    </source>
</evidence>
<dbReference type="InterPro" id="IPR050595">
    <property type="entry name" value="Bact_response_regulator"/>
</dbReference>
<protein>
    <submittedName>
        <fullName evidence="4">Response regulator</fullName>
    </submittedName>
</protein>
<feature type="modified residue" description="4-aspartylphosphate" evidence="2">
    <location>
        <position position="330"/>
    </location>
</feature>
<proteinExistence type="predicted"/>
<feature type="domain" description="Response regulatory" evidence="3">
    <location>
        <begin position="281"/>
        <end position="397"/>
    </location>
</feature>
<reference evidence="4" key="1">
    <citation type="submission" date="2019-11" db="EMBL/GenBank/DDBJ databases">
        <title>Genomic insights into an expanded diversity of filamentous marine cyanobacteria reveals the extraordinary biosynthetic potential of Moorea and Okeania.</title>
        <authorList>
            <person name="Ferreira Leao T."/>
            <person name="Wang M."/>
            <person name="Moss N."/>
            <person name="Da Silva R."/>
            <person name="Sanders J."/>
            <person name="Nurk S."/>
            <person name="Gurevich A."/>
            <person name="Humphrey G."/>
            <person name="Reher R."/>
            <person name="Zhu Q."/>
            <person name="Belda-Ferre P."/>
            <person name="Glukhov E."/>
            <person name="Rex R."/>
            <person name="Dorrestein P.C."/>
            <person name="Knight R."/>
            <person name="Pevzner P."/>
            <person name="Gerwick W.H."/>
            <person name="Gerwick L."/>
        </authorList>
    </citation>
    <scope>NUCLEOTIDE SEQUENCE</scope>
    <source>
        <strain evidence="4">SIO1C4</strain>
    </source>
</reference>
<name>A0A6B3NJQ2_9CYAN</name>
<dbReference type="PROSITE" id="PS50110">
    <property type="entry name" value="RESPONSE_REGULATORY"/>
    <property type="match status" value="1"/>
</dbReference>
<dbReference type="InterPro" id="IPR024186">
    <property type="entry name" value="Sig_transdc_resp-reg_PatA"/>
</dbReference>
<dbReference type="Gene3D" id="3.40.50.2300">
    <property type="match status" value="1"/>
</dbReference>
<dbReference type="SMART" id="SM00448">
    <property type="entry name" value="REC"/>
    <property type="match status" value="1"/>
</dbReference>
<organism evidence="4">
    <name type="scientific">Symploca sp. SIO1C4</name>
    <dbReference type="NCBI Taxonomy" id="2607765"/>
    <lineage>
        <taxon>Bacteria</taxon>
        <taxon>Bacillati</taxon>
        <taxon>Cyanobacteriota</taxon>
        <taxon>Cyanophyceae</taxon>
        <taxon>Coleofasciculales</taxon>
        <taxon>Coleofasciculaceae</taxon>
        <taxon>Symploca</taxon>
    </lineage>
</organism>
<dbReference type="EMBL" id="JAAHFQ010000369">
    <property type="protein sequence ID" value="NER29448.1"/>
    <property type="molecule type" value="Genomic_DNA"/>
</dbReference>
<dbReference type="GO" id="GO:0000160">
    <property type="term" value="P:phosphorelay signal transduction system"/>
    <property type="evidence" value="ECO:0007669"/>
    <property type="project" value="UniProtKB-KW"/>
</dbReference>
<dbReference type="GO" id="GO:0043158">
    <property type="term" value="P:heterocyst development"/>
    <property type="evidence" value="ECO:0007669"/>
    <property type="project" value="UniProtKB-KW"/>
</dbReference>
<dbReference type="InterPro" id="IPR025497">
    <property type="entry name" value="PatA-like_N"/>
</dbReference>
<dbReference type="Pfam" id="PF00072">
    <property type="entry name" value="Response_reg"/>
    <property type="match status" value="1"/>
</dbReference>
<dbReference type="InterPro" id="IPR001789">
    <property type="entry name" value="Sig_transdc_resp-reg_receiver"/>
</dbReference>
<dbReference type="PIRSF" id="PIRSF005897">
    <property type="entry name" value="RR_PatA"/>
    <property type="match status" value="1"/>
</dbReference>
<dbReference type="GO" id="GO:0030428">
    <property type="term" value="C:cell septum"/>
    <property type="evidence" value="ECO:0007669"/>
    <property type="project" value="UniProtKB-SubCell"/>
</dbReference>
<dbReference type="Pfam" id="PF14332">
    <property type="entry name" value="DUF4388"/>
    <property type="match status" value="1"/>
</dbReference>
<dbReference type="SUPFAM" id="SSF52172">
    <property type="entry name" value="CheY-like"/>
    <property type="match status" value="1"/>
</dbReference>
<sequence>MAYQQQAYPARQAPIFMDSKKIQLLQALKRCQFSGQLLWTAPDQKQWIFYLYQGNIRYATGGIHPVRRWQRNLLAYCPRIYSQLSEILSKLQRMESGINPVAKNESWEYQVLYRWVEQGKITREQAVYIIQAAITEVLLDVLPAKDATHQLKSQPLIPKLLILIDVEQAITEVKLLLQNWSKAKVDLHIVNRAPVIKEPERLKQNTSVDVYNILKTLLNGRRTLRDLAVQMRQDVVQITRSLLPYIESGIVELVTIPDLPNPFPQTSIIEQPISAELAEPLIACVDDSLLVCQTMKQLLTKTGYQFVGVNEPLRAIAILLNRRPNFIFLDLVMPNANGYEICTQLRKLSCFQNTPIVMLTGLDGIVDQVRARLAGASDFVTKPIDAEKILRVINRHLESE</sequence>
<dbReference type="InterPro" id="IPR011006">
    <property type="entry name" value="CheY-like_superfamily"/>
</dbReference>
<evidence type="ECO:0000256" key="2">
    <source>
        <dbReference type="PROSITE-ProRule" id="PRU00169"/>
    </source>
</evidence>
<accession>A0A6B3NJQ2</accession>
<evidence type="ECO:0000259" key="3">
    <source>
        <dbReference type="PROSITE" id="PS50110"/>
    </source>
</evidence>
<comment type="caution">
    <text evidence="4">The sequence shown here is derived from an EMBL/GenBank/DDBJ whole genome shotgun (WGS) entry which is preliminary data.</text>
</comment>
<evidence type="ECO:0000313" key="4">
    <source>
        <dbReference type="EMBL" id="NER29448.1"/>
    </source>
</evidence>
<keyword evidence="1 2" id="KW-0597">Phosphoprotein</keyword>
<dbReference type="PANTHER" id="PTHR44591:SF23">
    <property type="entry name" value="CHEY SUBFAMILY"/>
    <property type="match status" value="1"/>
</dbReference>
<dbReference type="AlphaFoldDB" id="A0A6B3NJQ2"/>
<dbReference type="PANTHER" id="PTHR44591">
    <property type="entry name" value="STRESS RESPONSE REGULATOR PROTEIN 1"/>
    <property type="match status" value="1"/>
</dbReference>
<gene>
    <name evidence="4" type="ORF">F6J89_17925</name>
</gene>